<comment type="caution">
    <text evidence="1">The sequence shown here is derived from an EMBL/GenBank/DDBJ whole genome shotgun (WGS) entry which is preliminary data.</text>
</comment>
<sequence>MSLETLGKNISTVEVTHISSHGIWLLFGDNELFLSYEDFPWFKDASVKHILNVTEPTANHFYWPDLDIDLTLDIIKHPDRFPLAFTEA</sequence>
<dbReference type="Pfam" id="PF10387">
    <property type="entry name" value="DUF2442"/>
    <property type="match status" value="1"/>
</dbReference>
<proteinExistence type="predicted"/>
<dbReference type="Proteomes" id="UP000658720">
    <property type="component" value="Unassembled WGS sequence"/>
</dbReference>
<name>A0ABR9VNH9_9SYNC</name>
<evidence type="ECO:0000313" key="2">
    <source>
        <dbReference type="Proteomes" id="UP000658720"/>
    </source>
</evidence>
<reference evidence="1 2" key="1">
    <citation type="submission" date="2020-10" db="EMBL/GenBank/DDBJ databases">
        <authorList>
            <person name="Castelo-Branco R."/>
            <person name="Eusebio N."/>
            <person name="Adriana R."/>
            <person name="Vieira A."/>
            <person name="Brugerolle De Fraissinette N."/>
            <person name="Rezende De Castro R."/>
            <person name="Schneider M.P."/>
            <person name="Vasconcelos V."/>
            <person name="Leao P.N."/>
        </authorList>
    </citation>
    <scope>NUCLEOTIDE SEQUENCE [LARGE SCALE GENOMIC DNA]</scope>
    <source>
        <strain evidence="1 2">LEGE 00031</strain>
    </source>
</reference>
<keyword evidence="2" id="KW-1185">Reference proteome</keyword>
<organism evidence="1 2">
    <name type="scientific">Synechocystis salina LEGE 00031</name>
    <dbReference type="NCBI Taxonomy" id="1828736"/>
    <lineage>
        <taxon>Bacteria</taxon>
        <taxon>Bacillati</taxon>
        <taxon>Cyanobacteriota</taxon>
        <taxon>Cyanophyceae</taxon>
        <taxon>Synechococcales</taxon>
        <taxon>Merismopediaceae</taxon>
        <taxon>Synechocystis</taxon>
    </lineage>
</organism>
<dbReference type="EMBL" id="JADEVV010000006">
    <property type="protein sequence ID" value="MBE9252890.1"/>
    <property type="molecule type" value="Genomic_DNA"/>
</dbReference>
<protein>
    <submittedName>
        <fullName evidence="1">DUF2442 domain-containing protein</fullName>
    </submittedName>
</protein>
<accession>A0ABR9VNH9</accession>
<dbReference type="InterPro" id="IPR018841">
    <property type="entry name" value="DUF2442"/>
</dbReference>
<dbReference type="RefSeq" id="WP_194018902.1">
    <property type="nucleotide sequence ID" value="NZ_JADEVV010000006.1"/>
</dbReference>
<evidence type="ECO:0000313" key="1">
    <source>
        <dbReference type="EMBL" id="MBE9252890.1"/>
    </source>
</evidence>
<gene>
    <name evidence="1" type="ORF">IQ217_03260</name>
</gene>